<evidence type="ECO:0000313" key="2">
    <source>
        <dbReference type="EMBL" id="KAG5565407.1"/>
    </source>
</evidence>
<gene>
    <name evidence="2" type="ORF">RHGRI_001336</name>
</gene>
<keyword evidence="1" id="KW-0378">Hydrolase</keyword>
<dbReference type="GO" id="GO:0016790">
    <property type="term" value="F:thiolester hydrolase activity"/>
    <property type="evidence" value="ECO:0007669"/>
    <property type="project" value="TreeGrafter"/>
</dbReference>
<proteinExistence type="predicted"/>
<dbReference type="InterPro" id="IPR029058">
    <property type="entry name" value="AB_hydrolase_fold"/>
</dbReference>
<dbReference type="Gene3D" id="3.40.50.1820">
    <property type="entry name" value="alpha/beta hydrolase"/>
    <property type="match status" value="1"/>
</dbReference>
<keyword evidence="3" id="KW-1185">Reference proteome</keyword>
<sequence>MEAKPIPNPFFIIILALTFTVTSTYSLPFVVFHGIADKCSGTEVTRFTELLSNWSGAEGYCIEIGNGVWDSWFMPLTKQVLAVFLVGALFNVQVKNMSELSEGYNIVGLSQAYWKEKSVP</sequence>
<reference evidence="2" key="1">
    <citation type="submission" date="2020-08" db="EMBL/GenBank/DDBJ databases">
        <title>Plant Genome Project.</title>
        <authorList>
            <person name="Zhang R.-G."/>
        </authorList>
    </citation>
    <scope>NUCLEOTIDE SEQUENCE</scope>
    <source>
        <strain evidence="2">WSP0</strain>
        <tissue evidence="2">Leaf</tissue>
    </source>
</reference>
<evidence type="ECO:0000313" key="3">
    <source>
        <dbReference type="Proteomes" id="UP000823749"/>
    </source>
</evidence>
<organism evidence="2 3">
    <name type="scientific">Rhododendron griersonianum</name>
    <dbReference type="NCBI Taxonomy" id="479676"/>
    <lineage>
        <taxon>Eukaryota</taxon>
        <taxon>Viridiplantae</taxon>
        <taxon>Streptophyta</taxon>
        <taxon>Embryophyta</taxon>
        <taxon>Tracheophyta</taxon>
        <taxon>Spermatophyta</taxon>
        <taxon>Magnoliopsida</taxon>
        <taxon>eudicotyledons</taxon>
        <taxon>Gunneridae</taxon>
        <taxon>Pentapetalae</taxon>
        <taxon>asterids</taxon>
        <taxon>Ericales</taxon>
        <taxon>Ericaceae</taxon>
        <taxon>Ericoideae</taxon>
        <taxon>Rhodoreae</taxon>
        <taxon>Rhododendron</taxon>
    </lineage>
</organism>
<dbReference type="PANTHER" id="PTHR11247:SF79">
    <property type="entry name" value="ALPHA_BETA-HYDROLASES SUPERFAMILY PROTEIN"/>
    <property type="match status" value="1"/>
</dbReference>
<dbReference type="SUPFAM" id="SSF53474">
    <property type="entry name" value="alpha/beta-Hydrolases"/>
    <property type="match status" value="1"/>
</dbReference>
<dbReference type="PANTHER" id="PTHR11247">
    <property type="entry name" value="PALMITOYL-PROTEIN THIOESTERASE/DOLICHYLDIPHOSPHATASE 1"/>
    <property type="match status" value="1"/>
</dbReference>
<comment type="caution">
    <text evidence="2">The sequence shown here is derived from an EMBL/GenBank/DDBJ whole genome shotgun (WGS) entry which is preliminary data.</text>
</comment>
<accession>A0AAV6LNE9</accession>
<dbReference type="Pfam" id="PF02089">
    <property type="entry name" value="Palm_thioest"/>
    <property type="match status" value="1"/>
</dbReference>
<dbReference type="AlphaFoldDB" id="A0AAV6LNE9"/>
<protein>
    <submittedName>
        <fullName evidence="2">Uncharacterized protein</fullName>
    </submittedName>
</protein>
<evidence type="ECO:0000256" key="1">
    <source>
        <dbReference type="ARBA" id="ARBA00022801"/>
    </source>
</evidence>
<name>A0AAV6LNE9_9ERIC</name>
<dbReference type="Proteomes" id="UP000823749">
    <property type="component" value="Chromosome 1"/>
</dbReference>
<dbReference type="EMBL" id="JACTNZ010000001">
    <property type="protein sequence ID" value="KAG5565407.1"/>
    <property type="molecule type" value="Genomic_DNA"/>
</dbReference>